<accession>A0ABN0P053</accession>
<evidence type="ECO:0000313" key="3">
    <source>
        <dbReference type="EMBL" id="ERJ93839.1"/>
    </source>
</evidence>
<dbReference type="Gene3D" id="3.80.10.10">
    <property type="entry name" value="Ribonuclease Inhibitor"/>
    <property type="match status" value="1"/>
</dbReference>
<evidence type="ECO:0000256" key="2">
    <source>
        <dbReference type="ARBA" id="ARBA00022737"/>
    </source>
</evidence>
<reference evidence="3 4" key="1">
    <citation type="submission" date="2013-08" db="EMBL/GenBank/DDBJ databases">
        <authorList>
            <person name="Weinstock G."/>
            <person name="Sodergren E."/>
            <person name="Wylie T."/>
            <person name="Fulton L."/>
            <person name="Fulton R."/>
            <person name="Fronick C."/>
            <person name="O'Laughlin M."/>
            <person name="Godfrey J."/>
            <person name="Miner T."/>
            <person name="Herter B."/>
            <person name="Appelbaum E."/>
            <person name="Cordes M."/>
            <person name="Lek S."/>
            <person name="Wollam A."/>
            <person name="Pepin K.H."/>
            <person name="Palsikar V.B."/>
            <person name="Mitreva M."/>
            <person name="Wilson R.K."/>
        </authorList>
    </citation>
    <scope>NUCLEOTIDE SEQUENCE [LARGE SCALE GENOMIC DNA]</scope>
    <source>
        <strain evidence="3 4">ATCC 700332</strain>
    </source>
</reference>
<evidence type="ECO:0000313" key="4">
    <source>
        <dbReference type="Proteomes" id="UP000016649"/>
    </source>
</evidence>
<dbReference type="InterPro" id="IPR032675">
    <property type="entry name" value="LRR_dom_sf"/>
</dbReference>
<dbReference type="InterPro" id="IPR052574">
    <property type="entry name" value="CDIRP"/>
</dbReference>
<proteinExistence type="predicted"/>
<protein>
    <submittedName>
        <fullName evidence="3">Leucine Rich repeat-containing domain protein</fullName>
    </submittedName>
</protein>
<dbReference type="PANTHER" id="PTHR47566">
    <property type="match status" value="1"/>
</dbReference>
<name>A0ABN0P053_TRELE</name>
<organism evidence="3 4">
    <name type="scientific">Treponema lecithinolyticum ATCC 700332</name>
    <dbReference type="NCBI Taxonomy" id="1321815"/>
    <lineage>
        <taxon>Bacteria</taxon>
        <taxon>Pseudomonadati</taxon>
        <taxon>Spirochaetota</taxon>
        <taxon>Spirochaetia</taxon>
        <taxon>Spirochaetales</taxon>
        <taxon>Treponemataceae</taxon>
        <taxon>Treponema</taxon>
    </lineage>
</organism>
<keyword evidence="4" id="KW-1185">Reference proteome</keyword>
<dbReference type="Proteomes" id="UP000016649">
    <property type="component" value="Unassembled WGS sequence"/>
</dbReference>
<dbReference type="EMBL" id="AWVH01000016">
    <property type="protein sequence ID" value="ERJ93839.1"/>
    <property type="molecule type" value="Genomic_DNA"/>
</dbReference>
<gene>
    <name evidence="3" type="ORF">HMPREF9193_00683</name>
</gene>
<dbReference type="RefSeq" id="WP_021686533.1">
    <property type="nucleotide sequence ID" value="NZ_KI260560.1"/>
</dbReference>
<dbReference type="PANTHER" id="PTHR47566:SF1">
    <property type="entry name" value="PROTEIN NUD1"/>
    <property type="match status" value="1"/>
</dbReference>
<dbReference type="SMART" id="SM00369">
    <property type="entry name" value="LRR_TYP"/>
    <property type="match status" value="4"/>
</dbReference>
<comment type="caution">
    <text evidence="3">The sequence shown here is derived from an EMBL/GenBank/DDBJ whole genome shotgun (WGS) entry which is preliminary data.</text>
</comment>
<keyword evidence="1" id="KW-0433">Leucine-rich repeat</keyword>
<evidence type="ECO:0000256" key="1">
    <source>
        <dbReference type="ARBA" id="ARBA00022614"/>
    </source>
</evidence>
<dbReference type="SUPFAM" id="SSF52058">
    <property type="entry name" value="L domain-like"/>
    <property type="match status" value="1"/>
</dbReference>
<dbReference type="InterPro" id="IPR003591">
    <property type="entry name" value="Leu-rich_rpt_typical-subtyp"/>
</dbReference>
<keyword evidence="2" id="KW-0677">Repeat</keyword>
<sequence length="421" mass="45033">MKSNSKHKAFALTKKGVALPIAAVLLALIALFSMTACPNNVEGGAVTGTANGGNTGGLKWHEAPFVEGGASLILSPDKLTIRVTVTTSDNSPITVEGCDKTELTSGTRTELKAKNTGVVLKGKITKLTVGDWQNSNKLTALNVQGLSSLQELDCNSNKLTALNVQGLSALEKLNCWINQLTELNVQGLNALHTLHCSNNQLTALNVQGLNALQALRCGNNKLTELNVQGLNALKELNCSGNQLTSLNVQGLNALHTLHCGANQLTELNVQGLSALQSLGCYTNQLSSLNVQGLNALQDLICSGNQLTALNVQGLNALKHLDCSSNQLTALNVQGCTALKDLDCCINQLNAEAFKKLFNYLPYRPADRYGACYLYHGVLEAAKGNHKDFTSPGELKTAFDNAKNVKNWKMYKYDTNGLKVEI</sequence>